<dbReference type="EMBL" id="JBFBVU010000009">
    <property type="protein sequence ID" value="MEV8466919.1"/>
    <property type="molecule type" value="Genomic_DNA"/>
</dbReference>
<dbReference type="PANTHER" id="PTHR12151:SF25">
    <property type="entry name" value="LINALOOL DEHYDRATASE_ISOMERASE DOMAIN-CONTAINING PROTEIN"/>
    <property type="match status" value="1"/>
</dbReference>
<comment type="caution">
    <text evidence="5">The sequence shown here is derived from an EMBL/GenBank/DDBJ whole genome shotgun (WGS) entry which is preliminary data.</text>
</comment>
<comment type="similarity">
    <text evidence="1">Belongs to the SCO1/2 family.</text>
</comment>
<dbReference type="Proteomes" id="UP001553161">
    <property type="component" value="Unassembled WGS sequence"/>
</dbReference>
<dbReference type="PROSITE" id="PS51352">
    <property type="entry name" value="THIOREDOXIN_2"/>
    <property type="match status" value="1"/>
</dbReference>
<feature type="signal peptide" evidence="3">
    <location>
        <begin position="1"/>
        <end position="18"/>
    </location>
</feature>
<dbReference type="SUPFAM" id="SSF52833">
    <property type="entry name" value="Thioredoxin-like"/>
    <property type="match status" value="1"/>
</dbReference>
<dbReference type="InterPro" id="IPR013766">
    <property type="entry name" value="Thioredoxin_domain"/>
</dbReference>
<protein>
    <submittedName>
        <fullName evidence="5">SCO family protein</fullName>
    </submittedName>
</protein>
<name>A0ABV3L5Q8_9RHOB</name>
<keyword evidence="6" id="KW-1185">Reference proteome</keyword>
<evidence type="ECO:0000259" key="4">
    <source>
        <dbReference type="PROSITE" id="PS51352"/>
    </source>
</evidence>
<feature type="chain" id="PRO_5047065519" evidence="3">
    <location>
        <begin position="19"/>
        <end position="197"/>
    </location>
</feature>
<evidence type="ECO:0000313" key="6">
    <source>
        <dbReference type="Proteomes" id="UP001553161"/>
    </source>
</evidence>
<evidence type="ECO:0000256" key="1">
    <source>
        <dbReference type="ARBA" id="ARBA00010996"/>
    </source>
</evidence>
<dbReference type="Pfam" id="PF02630">
    <property type="entry name" value="SCO1-SenC"/>
    <property type="match status" value="1"/>
</dbReference>
<keyword evidence="2" id="KW-0186">Copper</keyword>
<proteinExistence type="inferred from homology"/>
<gene>
    <name evidence="5" type="ORF">AB0T83_09030</name>
</gene>
<reference evidence="5 6" key="1">
    <citation type="submission" date="2024-07" db="EMBL/GenBank/DDBJ databases">
        <authorList>
            <person name="Kang M."/>
        </authorList>
    </citation>
    <scope>NUCLEOTIDE SEQUENCE [LARGE SCALE GENOMIC DNA]</scope>
    <source>
        <strain evidence="5 6">DFM31</strain>
    </source>
</reference>
<dbReference type="Gene3D" id="3.40.30.10">
    <property type="entry name" value="Glutaredoxin"/>
    <property type="match status" value="1"/>
</dbReference>
<organism evidence="5 6">
    <name type="scientific">Meridianimarinicoccus marinus</name>
    <dbReference type="NCBI Taxonomy" id="3231483"/>
    <lineage>
        <taxon>Bacteria</taxon>
        <taxon>Pseudomonadati</taxon>
        <taxon>Pseudomonadota</taxon>
        <taxon>Alphaproteobacteria</taxon>
        <taxon>Rhodobacterales</taxon>
        <taxon>Paracoccaceae</taxon>
        <taxon>Meridianimarinicoccus</taxon>
    </lineage>
</organism>
<dbReference type="InterPro" id="IPR003782">
    <property type="entry name" value="SCO1/SenC"/>
</dbReference>
<sequence length="197" mass="21669">MRAWVVAAALALAAPAGAQVQGVMLEKAVAIPEFVLSDQLGATFTDDDLQDRWTLIMFGFNSCPDVCPYTLGNLEHAISETALRVRPDNVPKVVFVSVDPARDHDTVTDYALFFHPQFRGVTGARDQIDLLVEATDSSYRLMPPDDTGYYEVQHTSAVSVIAPDGTLRAKLQPPFDAGLTAEFLARLQIQYRRDALQ</sequence>
<dbReference type="RefSeq" id="WP_366192710.1">
    <property type="nucleotide sequence ID" value="NZ_JBFBVU010000009.1"/>
</dbReference>
<keyword evidence="3" id="KW-0732">Signal</keyword>
<accession>A0ABV3L5Q8</accession>
<feature type="domain" description="Thioredoxin" evidence="4">
    <location>
        <begin position="25"/>
        <end position="194"/>
    </location>
</feature>
<dbReference type="PANTHER" id="PTHR12151">
    <property type="entry name" value="ELECTRON TRANSPORT PROTIN SCO1/SENC FAMILY MEMBER"/>
    <property type="match status" value="1"/>
</dbReference>
<evidence type="ECO:0000256" key="3">
    <source>
        <dbReference type="SAM" id="SignalP"/>
    </source>
</evidence>
<evidence type="ECO:0000313" key="5">
    <source>
        <dbReference type="EMBL" id="MEV8466919.1"/>
    </source>
</evidence>
<dbReference type="InterPro" id="IPR036249">
    <property type="entry name" value="Thioredoxin-like_sf"/>
</dbReference>
<evidence type="ECO:0000256" key="2">
    <source>
        <dbReference type="ARBA" id="ARBA00023008"/>
    </source>
</evidence>
<dbReference type="CDD" id="cd02968">
    <property type="entry name" value="SCO"/>
    <property type="match status" value="1"/>
</dbReference>